<comment type="caution">
    <text evidence="1">The sequence shown here is derived from an EMBL/GenBank/DDBJ whole genome shotgun (WGS) entry which is preliminary data.</text>
</comment>
<dbReference type="Pfam" id="PF13289">
    <property type="entry name" value="SIR2_2"/>
    <property type="match status" value="1"/>
</dbReference>
<dbReference type="InterPro" id="IPR011990">
    <property type="entry name" value="TPR-like_helical_dom_sf"/>
</dbReference>
<evidence type="ECO:0000313" key="2">
    <source>
        <dbReference type="Proteomes" id="UP000482800"/>
    </source>
</evidence>
<keyword evidence="2" id="KW-1185">Reference proteome</keyword>
<protein>
    <submittedName>
        <fullName evidence="1">Uncharacterized protein</fullName>
    </submittedName>
</protein>
<dbReference type="Gene3D" id="3.40.50.1220">
    <property type="entry name" value="TPP-binding domain"/>
    <property type="match status" value="1"/>
</dbReference>
<reference evidence="1 2" key="1">
    <citation type="submission" date="2020-03" db="EMBL/GenBank/DDBJ databases">
        <title>Whole genome shotgun sequence of Phytohabitans houttuyneae NBRC 108639.</title>
        <authorList>
            <person name="Komaki H."/>
            <person name="Tamura T."/>
        </authorList>
    </citation>
    <scope>NUCLEOTIDE SEQUENCE [LARGE SCALE GENOMIC DNA]</scope>
    <source>
        <strain evidence="1 2">NBRC 108639</strain>
    </source>
</reference>
<gene>
    <name evidence="1" type="ORF">Phou_061080</name>
</gene>
<name>A0A6V8KHP4_9ACTN</name>
<reference evidence="1 2" key="2">
    <citation type="submission" date="2020-03" db="EMBL/GenBank/DDBJ databases">
        <authorList>
            <person name="Ichikawa N."/>
            <person name="Kimura A."/>
            <person name="Kitahashi Y."/>
            <person name="Uohara A."/>
        </authorList>
    </citation>
    <scope>NUCLEOTIDE SEQUENCE [LARGE SCALE GENOMIC DNA]</scope>
    <source>
        <strain evidence="1 2">NBRC 108639</strain>
    </source>
</reference>
<dbReference type="EMBL" id="BLPF01000002">
    <property type="protein sequence ID" value="GFJ81928.1"/>
    <property type="molecule type" value="Genomic_DNA"/>
</dbReference>
<organism evidence="1 2">
    <name type="scientific">Phytohabitans houttuyneae</name>
    <dbReference type="NCBI Taxonomy" id="1076126"/>
    <lineage>
        <taxon>Bacteria</taxon>
        <taxon>Bacillati</taxon>
        <taxon>Actinomycetota</taxon>
        <taxon>Actinomycetes</taxon>
        <taxon>Micromonosporales</taxon>
        <taxon>Micromonosporaceae</taxon>
    </lineage>
</organism>
<dbReference type="AlphaFoldDB" id="A0A6V8KHP4"/>
<dbReference type="RefSeq" id="WP_173061783.1">
    <property type="nucleotide sequence ID" value="NZ_BAABGO010000052.1"/>
</dbReference>
<dbReference type="SUPFAM" id="SSF52467">
    <property type="entry name" value="DHS-like NAD/FAD-binding domain"/>
    <property type="match status" value="1"/>
</dbReference>
<dbReference type="InterPro" id="IPR029035">
    <property type="entry name" value="DHS-like_NAD/FAD-binding_dom"/>
</dbReference>
<dbReference type="Proteomes" id="UP000482800">
    <property type="component" value="Unassembled WGS sequence"/>
</dbReference>
<accession>A0A6V8KHP4</accession>
<dbReference type="SUPFAM" id="SSF48452">
    <property type="entry name" value="TPR-like"/>
    <property type="match status" value="1"/>
</dbReference>
<sequence length="652" mass="71528">MTAALPQVGAASELFVFAGAGASYAPPAALPLFDPMRNAILRELGLDDYLDEEQPELVRITEGLAPEPFMLALRDSGVDVQDWLSRTLRMDEPAPPRPNAVHVALAQLAAAGAAVWTVNFDTLIEEAGHGLRAVAWPSDAASTGEIYKPHGSLPGQLIVTADGVLAGLRADWRQALAEAVRGRVVVFIGYSGRDFDFQPLWDELLDEAKHVVWFDLPNRDEVDRRRRLLRRCVARNALTLAQSGTGSDPSRDFVAWCQANGLATVPKPLLDQLVQERPRRPFPGLGVDHLPAEAAIRGVLGDWRGAVRVNLRRLWREPGRRATVGQLIALIVNNGGRWLPVPLWVAAKVPLVPARWRNGAERKRLTAHSRLGSHHKVLRGTGRIDDQTVSTLLILRAMSMRITGNLDEAADIAAEAHRRAVWEVHEVRVAHAAFQRAQALLWAERLEECRQCLDEDLRPAAGIAAARWVAWADFVEGGIALHEGKPAEAARYYELSELRFRGEGSMDGVVSVQTAKLALVRMTDPVGFRTALATLDGSMKSTSAQDTYFTRGHRFTDEAVLIERAEYARVHAHDLDLASRWYGEVARSRFPLQRALGLLGTGLVAVERDDDRAALTEARELAGQIGARLVHAHATAAVSLPGGSQPQEVFFC</sequence>
<proteinExistence type="predicted"/>
<evidence type="ECO:0000313" key="1">
    <source>
        <dbReference type="EMBL" id="GFJ81928.1"/>
    </source>
</evidence>